<feature type="domain" description="TIR" evidence="4">
    <location>
        <begin position="8"/>
        <end position="176"/>
    </location>
</feature>
<reference evidence="5" key="2">
    <citation type="submission" date="2021-01" db="UniProtKB">
        <authorList>
            <consortium name="EnsemblPlants"/>
        </authorList>
    </citation>
    <scope>IDENTIFICATION</scope>
</reference>
<protein>
    <recommendedName>
        <fullName evidence="4">TIR domain-containing protein</fullName>
    </recommendedName>
</protein>
<keyword evidence="3" id="KW-0520">NAD</keyword>
<dbReference type="GO" id="GO:0006952">
    <property type="term" value="P:defense response"/>
    <property type="evidence" value="ECO:0007669"/>
    <property type="project" value="InterPro"/>
</dbReference>
<dbReference type="EnsemblPlants" id="QL09p017482:mrna">
    <property type="protein sequence ID" value="QL09p017482:mrna"/>
    <property type="gene ID" value="QL09p017482"/>
</dbReference>
<dbReference type="SUPFAM" id="SSF52540">
    <property type="entry name" value="P-loop containing nucleoside triphosphate hydrolases"/>
    <property type="match status" value="1"/>
</dbReference>
<reference evidence="5 6" key="1">
    <citation type="journal article" date="2016" name="G3 (Bethesda)">
        <title>First Draft Assembly and Annotation of the Genome of a California Endemic Oak Quercus lobata Nee (Fagaceae).</title>
        <authorList>
            <person name="Sork V.L."/>
            <person name="Fitz-Gibbon S.T."/>
            <person name="Puiu D."/>
            <person name="Crepeau M."/>
            <person name="Gugger P.F."/>
            <person name="Sherman R."/>
            <person name="Stevens K."/>
            <person name="Langley C.H."/>
            <person name="Pellegrini M."/>
            <person name="Salzberg S.L."/>
        </authorList>
    </citation>
    <scope>NUCLEOTIDE SEQUENCE [LARGE SCALE GENOMIC DNA]</scope>
    <source>
        <strain evidence="5 6">cv. SW786</strain>
    </source>
</reference>
<dbReference type="Gene3D" id="1.10.8.430">
    <property type="entry name" value="Helical domain of apoptotic protease-activating factors"/>
    <property type="match status" value="1"/>
</dbReference>
<dbReference type="SMART" id="SM00255">
    <property type="entry name" value="TIR"/>
    <property type="match status" value="1"/>
</dbReference>
<keyword evidence="2" id="KW-0677">Repeat</keyword>
<dbReference type="SUPFAM" id="SSF52200">
    <property type="entry name" value="Toll/Interleukin receptor TIR domain"/>
    <property type="match status" value="1"/>
</dbReference>
<evidence type="ECO:0000259" key="4">
    <source>
        <dbReference type="PROSITE" id="PS50104"/>
    </source>
</evidence>
<dbReference type="EMBL" id="LRBV02000009">
    <property type="status" value="NOT_ANNOTATED_CDS"/>
    <property type="molecule type" value="Genomic_DNA"/>
</dbReference>
<sequence>MLHHQCQRQMAKILCFRGEDTRKKFTDHLYAGLERKGISTFKDDEQLNRGKLIGPELLKAIEESRFVVVILSSDYSSSRWCLIELAKIVDCMKKTGLRVLPVFHYVDPSDVRNQGGLIYAKAFKKHEKRFKDSNKEDVRKWKAALTQVASIAGWDLRDRHESKVIQEIVGTISSELNRKFSKTISKNIVGIDSRVEKMLDYYLCEELRGVRFIGICGMAGMGETTLAQEIYRRISGNFEASSFIANVKEKTKSQGLVSLRKHLLSKILMQGEIRISNVSEGISVIGNRLCNKRVLIVLDDVDGDEQLEALAGKHDWFGLGSRIILTSRDSHLLIGHGMDALYNCKGLNDDEALELFSWRAFEKPYPIEDCVELSEDFVNYAKGSPLTITIFGSMLFGEGIDKWKIILAIVKYYPDFCILDMLQKGLGRLMNIEKEILDNVCLFEGKNNCARAILESFGYYPNNDVVIDNYLVAIDARGRIRMHGLLQLMGQEIVCLESPKEPGRSSRLWRLESPKEPGRRSRLWRYKDVYHGTEFIGGIVLKGPVHKKIAIEELISSLEHLTGLTFMSLRNCKNLSSLTDAICTMTSLKTLILSGCSKLDELPENLGVNLEGMVLTPRLVGHAKGFCSRIVLEHAAPIANDMVAADPSSTVLFVANCPRALVGLIIKMLARKLECQQFVQNGIVLHEDFIKAVWKLNEAKRFKSSAHYSADFGKH</sequence>
<dbReference type="Proteomes" id="UP000594261">
    <property type="component" value="Chromosome 9"/>
</dbReference>
<proteinExistence type="predicted"/>
<dbReference type="Pfam" id="PF00931">
    <property type="entry name" value="NB-ARC"/>
    <property type="match status" value="1"/>
</dbReference>
<dbReference type="InterPro" id="IPR002182">
    <property type="entry name" value="NB-ARC"/>
</dbReference>
<accession>A0A7N2MI60</accession>
<evidence type="ECO:0000313" key="5">
    <source>
        <dbReference type="EnsemblPlants" id="QL09p017482:mrna"/>
    </source>
</evidence>
<dbReference type="PANTHER" id="PTHR11017">
    <property type="entry name" value="LEUCINE-RICH REPEAT-CONTAINING PROTEIN"/>
    <property type="match status" value="1"/>
</dbReference>
<evidence type="ECO:0000256" key="2">
    <source>
        <dbReference type="ARBA" id="ARBA00022737"/>
    </source>
</evidence>
<dbReference type="Gene3D" id="3.80.10.10">
    <property type="entry name" value="Ribonuclease Inhibitor"/>
    <property type="match status" value="1"/>
</dbReference>
<dbReference type="Gene3D" id="3.40.50.300">
    <property type="entry name" value="P-loop containing nucleotide triphosphate hydrolases"/>
    <property type="match status" value="1"/>
</dbReference>
<dbReference type="InterPro" id="IPR042197">
    <property type="entry name" value="Apaf_helical"/>
</dbReference>
<dbReference type="Gene3D" id="3.40.50.10140">
    <property type="entry name" value="Toll/interleukin-1 receptor homology (TIR) domain"/>
    <property type="match status" value="1"/>
</dbReference>
<dbReference type="PANTHER" id="PTHR11017:SF559">
    <property type="entry name" value="DISEASE RESISTANCE PROTEIN CHL1"/>
    <property type="match status" value="1"/>
</dbReference>
<dbReference type="AlphaFoldDB" id="A0A7N2MI60"/>
<dbReference type="InterPro" id="IPR044974">
    <property type="entry name" value="Disease_R_plants"/>
</dbReference>
<dbReference type="GO" id="GO:0043531">
    <property type="term" value="F:ADP binding"/>
    <property type="evidence" value="ECO:0007669"/>
    <property type="project" value="InterPro"/>
</dbReference>
<dbReference type="InterPro" id="IPR000157">
    <property type="entry name" value="TIR_dom"/>
</dbReference>
<organism evidence="5 6">
    <name type="scientific">Quercus lobata</name>
    <name type="common">Valley oak</name>
    <dbReference type="NCBI Taxonomy" id="97700"/>
    <lineage>
        <taxon>Eukaryota</taxon>
        <taxon>Viridiplantae</taxon>
        <taxon>Streptophyta</taxon>
        <taxon>Embryophyta</taxon>
        <taxon>Tracheophyta</taxon>
        <taxon>Spermatophyta</taxon>
        <taxon>Magnoliopsida</taxon>
        <taxon>eudicotyledons</taxon>
        <taxon>Gunneridae</taxon>
        <taxon>Pentapetalae</taxon>
        <taxon>rosids</taxon>
        <taxon>fabids</taxon>
        <taxon>Fagales</taxon>
        <taxon>Fagaceae</taxon>
        <taxon>Quercus</taxon>
    </lineage>
</organism>
<dbReference type="GO" id="GO:0007165">
    <property type="term" value="P:signal transduction"/>
    <property type="evidence" value="ECO:0007669"/>
    <property type="project" value="InterPro"/>
</dbReference>
<dbReference type="InterPro" id="IPR035897">
    <property type="entry name" value="Toll_tir_struct_dom_sf"/>
</dbReference>
<dbReference type="PROSITE" id="PS50104">
    <property type="entry name" value="TIR"/>
    <property type="match status" value="1"/>
</dbReference>
<dbReference type="FunFam" id="3.40.50.10140:FF:000007">
    <property type="entry name" value="Disease resistance protein (TIR-NBS-LRR class)"/>
    <property type="match status" value="1"/>
</dbReference>
<evidence type="ECO:0000256" key="3">
    <source>
        <dbReference type="ARBA" id="ARBA00023027"/>
    </source>
</evidence>
<dbReference type="Pfam" id="PF23282">
    <property type="entry name" value="WHD_ROQ1"/>
    <property type="match status" value="1"/>
</dbReference>
<keyword evidence="1" id="KW-0433">Leucine-rich repeat</keyword>
<dbReference type="InterPro" id="IPR027417">
    <property type="entry name" value="P-loop_NTPase"/>
</dbReference>
<dbReference type="Pfam" id="PF01582">
    <property type="entry name" value="TIR"/>
    <property type="match status" value="1"/>
</dbReference>
<dbReference type="InterPro" id="IPR058192">
    <property type="entry name" value="WHD_ROQ1-like"/>
</dbReference>
<name>A0A7N2MI60_QUELO</name>
<dbReference type="SUPFAM" id="SSF52047">
    <property type="entry name" value="RNI-like"/>
    <property type="match status" value="1"/>
</dbReference>
<dbReference type="InterPro" id="IPR032675">
    <property type="entry name" value="LRR_dom_sf"/>
</dbReference>
<evidence type="ECO:0000313" key="6">
    <source>
        <dbReference type="Proteomes" id="UP000594261"/>
    </source>
</evidence>
<keyword evidence="6" id="KW-1185">Reference proteome</keyword>
<dbReference type="InParanoid" id="A0A7N2MI60"/>
<dbReference type="Gramene" id="QL09p017482:mrna">
    <property type="protein sequence ID" value="QL09p017482:mrna"/>
    <property type="gene ID" value="QL09p017482"/>
</dbReference>
<dbReference type="PRINTS" id="PR00364">
    <property type="entry name" value="DISEASERSIST"/>
</dbReference>
<evidence type="ECO:0000256" key="1">
    <source>
        <dbReference type="ARBA" id="ARBA00022614"/>
    </source>
</evidence>